<proteinExistence type="predicted"/>
<evidence type="ECO:0000313" key="2">
    <source>
        <dbReference type="EMBL" id="BAD31038.1"/>
    </source>
</evidence>
<feature type="region of interest" description="Disordered" evidence="1">
    <location>
        <begin position="110"/>
        <end position="152"/>
    </location>
</feature>
<dbReference type="Proteomes" id="UP000000763">
    <property type="component" value="Chromosome 7"/>
</dbReference>
<gene>
    <name evidence="2" type="primary">OSJNBb0055I24.102</name>
</gene>
<feature type="region of interest" description="Disordered" evidence="1">
    <location>
        <begin position="1"/>
        <end position="44"/>
    </location>
</feature>
<sequence length="152" mass="16059">MGWPALEGGPKARAGERGRGSRWAGSTSRGPEWDPLVGGSAHRAEEARDATLGFGRGAQCTRAAGPRIASRLSLAPTWRLRGCHAGRREEDDDAAVNGRRTVAAAFGAKRSDAGKGKHTGRFHGTRGDEPTARICRRGLDGGGLRRQPPAAR</sequence>
<accession>Q69RP7</accession>
<dbReference type="EMBL" id="AP005177">
    <property type="protein sequence ID" value="BAD31038.1"/>
    <property type="molecule type" value="Genomic_DNA"/>
</dbReference>
<evidence type="ECO:0000313" key="3">
    <source>
        <dbReference type="Proteomes" id="UP000000763"/>
    </source>
</evidence>
<evidence type="ECO:0000256" key="1">
    <source>
        <dbReference type="SAM" id="MobiDB-lite"/>
    </source>
</evidence>
<reference evidence="3" key="1">
    <citation type="journal article" date="2005" name="Nature">
        <title>The map-based sequence of the rice genome.</title>
        <authorList>
            <consortium name="International rice genome sequencing project (IRGSP)"/>
            <person name="Matsumoto T."/>
            <person name="Wu J."/>
            <person name="Kanamori H."/>
            <person name="Katayose Y."/>
            <person name="Fujisawa M."/>
            <person name="Namiki N."/>
            <person name="Mizuno H."/>
            <person name="Yamamoto K."/>
            <person name="Antonio B.A."/>
            <person name="Baba T."/>
            <person name="Sakata K."/>
            <person name="Nagamura Y."/>
            <person name="Aoki H."/>
            <person name="Arikawa K."/>
            <person name="Arita K."/>
            <person name="Bito T."/>
            <person name="Chiden Y."/>
            <person name="Fujitsuka N."/>
            <person name="Fukunaka R."/>
            <person name="Hamada M."/>
            <person name="Harada C."/>
            <person name="Hayashi A."/>
            <person name="Hijishita S."/>
            <person name="Honda M."/>
            <person name="Hosokawa S."/>
            <person name="Ichikawa Y."/>
            <person name="Idonuma A."/>
            <person name="Iijima M."/>
            <person name="Ikeda M."/>
            <person name="Ikeno M."/>
            <person name="Ito K."/>
            <person name="Ito S."/>
            <person name="Ito T."/>
            <person name="Ito Y."/>
            <person name="Ito Y."/>
            <person name="Iwabuchi A."/>
            <person name="Kamiya K."/>
            <person name="Karasawa W."/>
            <person name="Kurita K."/>
            <person name="Katagiri S."/>
            <person name="Kikuta A."/>
            <person name="Kobayashi H."/>
            <person name="Kobayashi N."/>
            <person name="Machita K."/>
            <person name="Maehara T."/>
            <person name="Masukawa M."/>
            <person name="Mizubayashi T."/>
            <person name="Mukai Y."/>
            <person name="Nagasaki H."/>
            <person name="Nagata Y."/>
            <person name="Naito S."/>
            <person name="Nakashima M."/>
            <person name="Nakama Y."/>
            <person name="Nakamichi Y."/>
            <person name="Nakamura M."/>
            <person name="Meguro A."/>
            <person name="Negishi M."/>
            <person name="Ohta I."/>
            <person name="Ohta T."/>
            <person name="Okamoto M."/>
            <person name="Ono N."/>
            <person name="Saji S."/>
            <person name="Sakaguchi M."/>
            <person name="Sakai K."/>
            <person name="Shibata M."/>
            <person name="Shimokawa T."/>
            <person name="Song J."/>
            <person name="Takazaki Y."/>
            <person name="Terasawa K."/>
            <person name="Tsugane M."/>
            <person name="Tsuji K."/>
            <person name="Ueda S."/>
            <person name="Waki K."/>
            <person name="Yamagata H."/>
            <person name="Yamamoto M."/>
            <person name="Yamamoto S."/>
            <person name="Yamane H."/>
            <person name="Yoshiki S."/>
            <person name="Yoshihara R."/>
            <person name="Yukawa K."/>
            <person name="Zhong H."/>
            <person name="Yano M."/>
            <person name="Yuan Q."/>
            <person name="Ouyang S."/>
            <person name="Liu J."/>
            <person name="Jones K.M."/>
            <person name="Gansberger K."/>
            <person name="Moffat K."/>
            <person name="Hill J."/>
            <person name="Bera J."/>
            <person name="Fadrosh D."/>
            <person name="Jin S."/>
            <person name="Johri S."/>
            <person name="Kim M."/>
            <person name="Overton L."/>
            <person name="Reardon M."/>
            <person name="Tsitrin T."/>
            <person name="Vuong H."/>
            <person name="Weaver B."/>
            <person name="Ciecko A."/>
            <person name="Tallon L."/>
            <person name="Jackson J."/>
            <person name="Pai G."/>
            <person name="Aken S.V."/>
            <person name="Utterback T."/>
            <person name="Reidmuller S."/>
            <person name="Feldblyum T."/>
            <person name="Hsiao J."/>
            <person name="Zismann V."/>
            <person name="Iobst S."/>
            <person name="de Vazeille A.R."/>
            <person name="Buell C.R."/>
            <person name="Ying K."/>
            <person name="Li Y."/>
            <person name="Lu T."/>
            <person name="Huang Y."/>
            <person name="Zhao Q."/>
            <person name="Feng Q."/>
            <person name="Zhang L."/>
            <person name="Zhu J."/>
            <person name="Weng Q."/>
            <person name="Mu J."/>
            <person name="Lu Y."/>
            <person name="Fan D."/>
            <person name="Liu Y."/>
            <person name="Guan J."/>
            <person name="Zhang Y."/>
            <person name="Yu S."/>
            <person name="Liu X."/>
            <person name="Zhang Y."/>
            <person name="Hong G."/>
            <person name="Han B."/>
            <person name="Choisne N."/>
            <person name="Demange N."/>
            <person name="Orjeda G."/>
            <person name="Samain S."/>
            <person name="Cattolico L."/>
            <person name="Pelletier E."/>
            <person name="Couloux A."/>
            <person name="Segurens B."/>
            <person name="Wincker P."/>
            <person name="D'Hont A."/>
            <person name="Scarpelli C."/>
            <person name="Weissenbach J."/>
            <person name="Salanoubat M."/>
            <person name="Quetier F."/>
            <person name="Yu Y."/>
            <person name="Kim H.R."/>
            <person name="Rambo T."/>
            <person name="Currie J."/>
            <person name="Collura K."/>
            <person name="Luo M."/>
            <person name="Yang T."/>
            <person name="Ammiraju J.S.S."/>
            <person name="Engler F."/>
            <person name="Soderlund C."/>
            <person name="Wing R.A."/>
            <person name="Palmer L.E."/>
            <person name="de la Bastide M."/>
            <person name="Spiegel L."/>
            <person name="Nascimento L."/>
            <person name="Zutavern T."/>
            <person name="O'Shaughnessy A."/>
            <person name="Dike S."/>
            <person name="Dedhia N."/>
            <person name="Preston R."/>
            <person name="Balija V."/>
            <person name="McCombie W.R."/>
            <person name="Chow T."/>
            <person name="Chen H."/>
            <person name="Chung M."/>
            <person name="Chen C."/>
            <person name="Shaw J."/>
            <person name="Wu H."/>
            <person name="Hsiao K."/>
            <person name="Chao Y."/>
            <person name="Chu M."/>
            <person name="Cheng C."/>
            <person name="Hour A."/>
            <person name="Lee P."/>
            <person name="Lin S."/>
            <person name="Lin Y."/>
            <person name="Liou J."/>
            <person name="Liu S."/>
            <person name="Hsing Y."/>
            <person name="Raghuvanshi S."/>
            <person name="Mohanty A."/>
            <person name="Bharti A.K."/>
            <person name="Gaur A."/>
            <person name="Gupta V."/>
            <person name="Kumar D."/>
            <person name="Ravi V."/>
            <person name="Vij S."/>
            <person name="Kapur A."/>
            <person name="Khurana P."/>
            <person name="Khurana P."/>
            <person name="Khurana J.P."/>
            <person name="Tyagi A.K."/>
            <person name="Gaikwad K."/>
            <person name="Singh A."/>
            <person name="Dalal V."/>
            <person name="Srivastava S."/>
            <person name="Dixit A."/>
            <person name="Pal A.K."/>
            <person name="Ghazi I.A."/>
            <person name="Yadav M."/>
            <person name="Pandit A."/>
            <person name="Bhargava A."/>
            <person name="Sureshbabu K."/>
            <person name="Batra K."/>
            <person name="Sharma T.R."/>
            <person name="Mohapatra T."/>
            <person name="Singh N.K."/>
            <person name="Messing J."/>
            <person name="Nelson A.B."/>
            <person name="Fuks G."/>
            <person name="Kavchok S."/>
            <person name="Keizer G."/>
            <person name="Linton E."/>
            <person name="Llaca V."/>
            <person name="Song R."/>
            <person name="Tanyolac B."/>
            <person name="Young S."/>
            <person name="Ho-Il K."/>
            <person name="Hahn J.H."/>
            <person name="Sangsakoo G."/>
            <person name="Vanavichit A."/>
            <person name="de Mattos Luiz.A.T."/>
            <person name="Zimmer P.D."/>
            <person name="Malone G."/>
            <person name="Dellagostin O."/>
            <person name="de Oliveira A.C."/>
            <person name="Bevan M."/>
            <person name="Bancroft I."/>
            <person name="Minx P."/>
            <person name="Cordum H."/>
            <person name="Wilson R."/>
            <person name="Cheng Z."/>
            <person name="Jin W."/>
            <person name="Jiang J."/>
            <person name="Leong S.A."/>
            <person name="Iwama H."/>
            <person name="Gojobori T."/>
            <person name="Itoh T."/>
            <person name="Niimura Y."/>
            <person name="Fujii Y."/>
            <person name="Habara T."/>
            <person name="Sakai H."/>
            <person name="Sato Y."/>
            <person name="Wilson G."/>
            <person name="Kumar K."/>
            <person name="McCouch S."/>
            <person name="Juretic N."/>
            <person name="Hoen D."/>
            <person name="Wright S."/>
            <person name="Bruskiewich R."/>
            <person name="Bureau T."/>
            <person name="Miyao A."/>
            <person name="Hirochika H."/>
            <person name="Nishikawa T."/>
            <person name="Kadowaki K."/>
            <person name="Sugiura M."/>
            <person name="Burr B."/>
            <person name="Sasaki T."/>
        </authorList>
    </citation>
    <scope>NUCLEOTIDE SEQUENCE [LARGE SCALE GENOMIC DNA]</scope>
    <source>
        <strain evidence="3">cv. Nipponbare</strain>
    </source>
</reference>
<dbReference type="AlphaFoldDB" id="Q69RP7"/>
<reference evidence="3" key="2">
    <citation type="journal article" date="2008" name="Nucleic Acids Res.">
        <title>The rice annotation project database (RAP-DB): 2008 update.</title>
        <authorList>
            <consortium name="The rice annotation project (RAP)"/>
        </authorList>
    </citation>
    <scope>GENOME REANNOTATION</scope>
    <source>
        <strain evidence="3">cv. Nipponbare</strain>
    </source>
</reference>
<protein>
    <submittedName>
        <fullName evidence="2">Epstein-Barr virus EBNA-1-like protein</fullName>
    </submittedName>
</protein>
<name>Q69RP7_ORYSJ</name>
<organism evidence="2 3">
    <name type="scientific">Oryza sativa subsp. japonica</name>
    <name type="common">Rice</name>
    <dbReference type="NCBI Taxonomy" id="39947"/>
    <lineage>
        <taxon>Eukaryota</taxon>
        <taxon>Viridiplantae</taxon>
        <taxon>Streptophyta</taxon>
        <taxon>Embryophyta</taxon>
        <taxon>Tracheophyta</taxon>
        <taxon>Spermatophyta</taxon>
        <taxon>Magnoliopsida</taxon>
        <taxon>Liliopsida</taxon>
        <taxon>Poales</taxon>
        <taxon>Poaceae</taxon>
        <taxon>BOP clade</taxon>
        <taxon>Oryzoideae</taxon>
        <taxon>Oryzeae</taxon>
        <taxon>Oryzinae</taxon>
        <taxon>Oryza</taxon>
        <taxon>Oryza sativa</taxon>
    </lineage>
</organism>